<dbReference type="AlphaFoldDB" id="K0S7W0"/>
<organism evidence="2 3">
    <name type="scientific">Thalassiosira oceanica</name>
    <name type="common">Marine diatom</name>
    <dbReference type="NCBI Taxonomy" id="159749"/>
    <lineage>
        <taxon>Eukaryota</taxon>
        <taxon>Sar</taxon>
        <taxon>Stramenopiles</taxon>
        <taxon>Ochrophyta</taxon>
        <taxon>Bacillariophyta</taxon>
        <taxon>Coscinodiscophyceae</taxon>
        <taxon>Thalassiosirophycidae</taxon>
        <taxon>Thalassiosirales</taxon>
        <taxon>Thalassiosiraceae</taxon>
        <taxon>Thalassiosira</taxon>
    </lineage>
</organism>
<feature type="non-terminal residue" evidence="2">
    <location>
        <position position="68"/>
    </location>
</feature>
<dbReference type="EMBL" id="AGNL01019075">
    <property type="protein sequence ID" value="EJK62168.1"/>
    <property type="molecule type" value="Genomic_DNA"/>
</dbReference>
<feature type="region of interest" description="Disordered" evidence="1">
    <location>
        <begin position="20"/>
        <end position="68"/>
    </location>
</feature>
<gene>
    <name evidence="2" type="ORF">THAOC_17234</name>
</gene>
<comment type="caution">
    <text evidence="2">The sequence shown here is derived from an EMBL/GenBank/DDBJ whole genome shotgun (WGS) entry which is preliminary data.</text>
</comment>
<name>K0S7W0_THAOC</name>
<sequence length="68" mass="7127">MIVVVGAFISGLPSLSVSKAQGLAGRKWRETRSGRSRTTTARRGSDDEPPVGADNMPRPAGPGPRPGR</sequence>
<evidence type="ECO:0000313" key="3">
    <source>
        <dbReference type="Proteomes" id="UP000266841"/>
    </source>
</evidence>
<proteinExistence type="predicted"/>
<dbReference type="Proteomes" id="UP000266841">
    <property type="component" value="Unassembled WGS sequence"/>
</dbReference>
<keyword evidence="3" id="KW-1185">Reference proteome</keyword>
<feature type="compositionally biased region" description="Pro residues" evidence="1">
    <location>
        <begin position="59"/>
        <end position="68"/>
    </location>
</feature>
<protein>
    <submittedName>
        <fullName evidence="2">Uncharacterized protein</fullName>
    </submittedName>
</protein>
<evidence type="ECO:0000256" key="1">
    <source>
        <dbReference type="SAM" id="MobiDB-lite"/>
    </source>
</evidence>
<evidence type="ECO:0000313" key="2">
    <source>
        <dbReference type="EMBL" id="EJK62168.1"/>
    </source>
</evidence>
<accession>K0S7W0</accession>
<reference evidence="2 3" key="1">
    <citation type="journal article" date="2012" name="Genome Biol.">
        <title>Genome and low-iron response of an oceanic diatom adapted to chronic iron limitation.</title>
        <authorList>
            <person name="Lommer M."/>
            <person name="Specht M."/>
            <person name="Roy A.S."/>
            <person name="Kraemer L."/>
            <person name="Andreson R."/>
            <person name="Gutowska M.A."/>
            <person name="Wolf J."/>
            <person name="Bergner S.V."/>
            <person name="Schilhabel M.B."/>
            <person name="Klostermeier U.C."/>
            <person name="Beiko R.G."/>
            <person name="Rosenstiel P."/>
            <person name="Hippler M."/>
            <person name="Laroche J."/>
        </authorList>
    </citation>
    <scope>NUCLEOTIDE SEQUENCE [LARGE SCALE GENOMIC DNA]</scope>
    <source>
        <strain evidence="2 3">CCMP1005</strain>
    </source>
</reference>